<dbReference type="InterPro" id="IPR045379">
    <property type="entry name" value="Crinkler_N"/>
</dbReference>
<dbReference type="AlphaFoldDB" id="A0A9P6F9V1"/>
<reference evidence="5" key="1">
    <citation type="journal article" date="2020" name="Fungal Divers.">
        <title>Resolving the Mortierellaceae phylogeny through synthesis of multi-gene phylogenetics and phylogenomics.</title>
        <authorList>
            <person name="Vandepol N."/>
            <person name="Liber J."/>
            <person name="Desiro A."/>
            <person name="Na H."/>
            <person name="Kennedy M."/>
            <person name="Barry K."/>
            <person name="Grigoriev I.V."/>
            <person name="Miller A.N."/>
            <person name="O'Donnell K."/>
            <person name="Stajich J.E."/>
            <person name="Bonito G."/>
        </authorList>
    </citation>
    <scope>NUCLEOTIDE SEQUENCE</scope>
    <source>
        <strain evidence="5">NRRL 2591</strain>
    </source>
</reference>
<keyword evidence="6" id="KW-1185">Reference proteome</keyword>
<evidence type="ECO:0000313" key="6">
    <source>
        <dbReference type="Proteomes" id="UP000723463"/>
    </source>
</evidence>
<gene>
    <name evidence="5" type="ORF">EC957_009845</name>
</gene>
<dbReference type="Proteomes" id="UP000723463">
    <property type="component" value="Unassembled WGS sequence"/>
</dbReference>
<keyword evidence="3" id="KW-0964">Secreted</keyword>
<comment type="caution">
    <text evidence="5">The sequence shown here is derived from an EMBL/GenBank/DDBJ whole genome shotgun (WGS) entry which is preliminary data.</text>
</comment>
<dbReference type="GO" id="GO:0005576">
    <property type="term" value="C:extracellular region"/>
    <property type="evidence" value="ECO:0007669"/>
    <property type="project" value="UniProtKB-SubCell"/>
</dbReference>
<evidence type="ECO:0000259" key="4">
    <source>
        <dbReference type="Pfam" id="PF20147"/>
    </source>
</evidence>
<evidence type="ECO:0000256" key="3">
    <source>
        <dbReference type="ARBA" id="ARBA00022525"/>
    </source>
</evidence>
<evidence type="ECO:0000256" key="1">
    <source>
        <dbReference type="ARBA" id="ARBA00004340"/>
    </source>
</evidence>
<proteinExistence type="predicted"/>
<accession>A0A9P6F9V1</accession>
<dbReference type="EMBL" id="JAAAXW010000057">
    <property type="protein sequence ID" value="KAF9546356.1"/>
    <property type="molecule type" value="Genomic_DNA"/>
</dbReference>
<organism evidence="5 6">
    <name type="scientific">Mortierella hygrophila</name>
    <dbReference type="NCBI Taxonomy" id="979708"/>
    <lineage>
        <taxon>Eukaryota</taxon>
        <taxon>Fungi</taxon>
        <taxon>Fungi incertae sedis</taxon>
        <taxon>Mucoromycota</taxon>
        <taxon>Mortierellomycotina</taxon>
        <taxon>Mortierellomycetes</taxon>
        <taxon>Mortierellales</taxon>
        <taxon>Mortierellaceae</taxon>
        <taxon>Mortierella</taxon>
    </lineage>
</organism>
<evidence type="ECO:0000256" key="2">
    <source>
        <dbReference type="ARBA" id="ARBA00004613"/>
    </source>
</evidence>
<evidence type="ECO:0000313" key="5">
    <source>
        <dbReference type="EMBL" id="KAF9546356.1"/>
    </source>
</evidence>
<protein>
    <recommendedName>
        <fullName evidence="4">Crinkler effector protein N-terminal domain-containing protein</fullName>
    </recommendedName>
</protein>
<dbReference type="Pfam" id="PF20147">
    <property type="entry name" value="Crinkler"/>
    <property type="match status" value="1"/>
</dbReference>
<name>A0A9P6F9V1_9FUNG</name>
<feature type="domain" description="Crinkler effector protein N-terminal" evidence="4">
    <location>
        <begin position="5"/>
        <end position="97"/>
    </location>
</feature>
<dbReference type="GO" id="GO:0043657">
    <property type="term" value="C:host cell"/>
    <property type="evidence" value="ECO:0007669"/>
    <property type="project" value="UniProtKB-SubCell"/>
</dbReference>
<sequence length="828" mass="93949">MANNLTLYCLVDGEPVKHAFKLRDIPSSHDVDDLKDAIKHKKPNEFRDVDANELTLYRVSIHDDGTYHDKTELNNPRKRLLELFTKSPDDNTYIIVQQPLPGDFDDDIKRIAGKFFASGSPAATFLERFVQGHEQLPLTTGIVPGLPRVWLRKNSRRDKTRPSLLFLQLPDPSSSSEPSKGLSSDAILDLIGKCSTGNVPIFGVSGCGKTRSMMELLCRQWGFYFNASGDDLGSDDMTTLLAQVGSRLEKDRSANNRYARTMTYLLFLSRLLILQFCLKVQNSSRSFTSARWTLLQTCPHMFTDIFEHLFQKFLPLYQRSTTEERVLMDIVRKEFQVTRTCLIEHGGAPRFLDGTKLLVAHDEAQILGEESFGRFVSMNGAKADRPLLSPILHGFRNFEDANELTLLTSGTGLSVYTLAWARSSRSTLKHEPDDFAYIEFPGWTDRQSIETYIASLRSLLQDEDAKQALDMLLPSEAIDMMMERLVGRFRPIVAVIERTIENGKPDAWRDAIDDTEKRLVSYDFQRVPGNLIYELMRIESKHHKNLQVIKGLPTVERVLGLLLFQRYMFGANKLVLKNAVPELVERSFGRIKIVDGDARTVLDEPFALKAAENYFRMLDSNFMETTDFWMQETNSASAQGFAWELMMMNVLAETFKASAISDWSHEPKISSLCATLEGNAEIVAAIIPVFVQLKLRHVLSKADSNGAVDSVSKQKINEDVKDLDEYCPTNVYVSMIIAYPANVIDLMCPRPDIDFEAIAARRASLRSGSRKNFHDNDLQRVTLRIDQRNFAKIFPKGHVDFMDGIKTPVKRPAVDKQEQDDPKRTKIV</sequence>
<comment type="subcellular location">
    <subcellularLocation>
        <location evidence="1">Host cell</location>
    </subcellularLocation>
    <subcellularLocation>
        <location evidence="2">Secreted</location>
    </subcellularLocation>
</comment>